<protein>
    <submittedName>
        <fullName evidence="1">Uncharacterized protein</fullName>
    </submittedName>
</protein>
<accession>A0A0C9X3P8</accession>
<gene>
    <name evidence="1" type="ORF">K443DRAFT_74585</name>
</gene>
<dbReference type="EMBL" id="KN839045">
    <property type="protein sequence ID" value="KIJ91167.1"/>
    <property type="molecule type" value="Genomic_DNA"/>
</dbReference>
<reference evidence="1 2" key="1">
    <citation type="submission" date="2014-04" db="EMBL/GenBank/DDBJ databases">
        <authorList>
            <consortium name="DOE Joint Genome Institute"/>
            <person name="Kuo A."/>
            <person name="Kohler A."/>
            <person name="Nagy L.G."/>
            <person name="Floudas D."/>
            <person name="Copeland A."/>
            <person name="Barry K.W."/>
            <person name="Cichocki N."/>
            <person name="Veneault-Fourrey C."/>
            <person name="LaButti K."/>
            <person name="Lindquist E.A."/>
            <person name="Lipzen A."/>
            <person name="Lundell T."/>
            <person name="Morin E."/>
            <person name="Murat C."/>
            <person name="Sun H."/>
            <person name="Tunlid A."/>
            <person name="Henrissat B."/>
            <person name="Grigoriev I.V."/>
            <person name="Hibbett D.S."/>
            <person name="Martin F."/>
            <person name="Nordberg H.P."/>
            <person name="Cantor M.N."/>
            <person name="Hua S.X."/>
        </authorList>
    </citation>
    <scope>NUCLEOTIDE SEQUENCE [LARGE SCALE GENOMIC DNA]</scope>
    <source>
        <strain evidence="1 2">LaAM-08-1</strain>
    </source>
</reference>
<name>A0A0C9X3P8_9AGAR</name>
<dbReference type="Proteomes" id="UP000054477">
    <property type="component" value="Unassembled WGS sequence"/>
</dbReference>
<keyword evidence="2" id="KW-1185">Reference proteome</keyword>
<evidence type="ECO:0000313" key="2">
    <source>
        <dbReference type="Proteomes" id="UP000054477"/>
    </source>
</evidence>
<dbReference type="AlphaFoldDB" id="A0A0C9X3P8"/>
<feature type="non-terminal residue" evidence="1">
    <location>
        <position position="52"/>
    </location>
</feature>
<reference evidence="2" key="2">
    <citation type="submission" date="2015-01" db="EMBL/GenBank/DDBJ databases">
        <title>Evolutionary Origins and Diversification of the Mycorrhizal Mutualists.</title>
        <authorList>
            <consortium name="DOE Joint Genome Institute"/>
            <consortium name="Mycorrhizal Genomics Consortium"/>
            <person name="Kohler A."/>
            <person name="Kuo A."/>
            <person name="Nagy L.G."/>
            <person name="Floudas D."/>
            <person name="Copeland A."/>
            <person name="Barry K.W."/>
            <person name="Cichocki N."/>
            <person name="Veneault-Fourrey C."/>
            <person name="LaButti K."/>
            <person name="Lindquist E.A."/>
            <person name="Lipzen A."/>
            <person name="Lundell T."/>
            <person name="Morin E."/>
            <person name="Murat C."/>
            <person name="Riley R."/>
            <person name="Ohm R."/>
            <person name="Sun H."/>
            <person name="Tunlid A."/>
            <person name="Henrissat B."/>
            <person name="Grigoriev I.V."/>
            <person name="Hibbett D.S."/>
            <person name="Martin F."/>
        </authorList>
    </citation>
    <scope>NUCLEOTIDE SEQUENCE [LARGE SCALE GENOMIC DNA]</scope>
    <source>
        <strain evidence="2">LaAM-08-1</strain>
    </source>
</reference>
<sequence>FAKLREGAATFVSWENSPKNEGAFPEREIDYKRLLVDNKNYKRLQKSDIDYK</sequence>
<dbReference type="HOGENOM" id="CLU_3092977_0_0_1"/>
<organism evidence="1 2">
    <name type="scientific">Laccaria amethystina LaAM-08-1</name>
    <dbReference type="NCBI Taxonomy" id="1095629"/>
    <lineage>
        <taxon>Eukaryota</taxon>
        <taxon>Fungi</taxon>
        <taxon>Dikarya</taxon>
        <taxon>Basidiomycota</taxon>
        <taxon>Agaricomycotina</taxon>
        <taxon>Agaricomycetes</taxon>
        <taxon>Agaricomycetidae</taxon>
        <taxon>Agaricales</taxon>
        <taxon>Agaricineae</taxon>
        <taxon>Hydnangiaceae</taxon>
        <taxon>Laccaria</taxon>
    </lineage>
</organism>
<evidence type="ECO:0000313" key="1">
    <source>
        <dbReference type="EMBL" id="KIJ91167.1"/>
    </source>
</evidence>
<proteinExistence type="predicted"/>
<feature type="non-terminal residue" evidence="1">
    <location>
        <position position="1"/>
    </location>
</feature>